<protein>
    <submittedName>
        <fullName evidence="11">Uncharacterized protein</fullName>
    </submittedName>
</protein>
<evidence type="ECO:0000256" key="10">
    <source>
        <dbReference type="SAM" id="MobiDB-lite"/>
    </source>
</evidence>
<evidence type="ECO:0000256" key="5">
    <source>
        <dbReference type="ARBA" id="ARBA00022946"/>
    </source>
</evidence>
<dbReference type="AlphaFoldDB" id="A0ABD1YFG7"/>
<keyword evidence="4" id="KW-0934">Plastid</keyword>
<dbReference type="PANTHER" id="PTHR33399">
    <property type="entry name" value="OXYGEN-EVOLVING ENHANCER PROTEIN 3-1, CHLOROPLASTIC"/>
    <property type="match status" value="1"/>
</dbReference>
<evidence type="ECO:0000256" key="9">
    <source>
        <dbReference type="ARBA" id="ARBA00035649"/>
    </source>
</evidence>
<dbReference type="Gene3D" id="1.20.120.290">
    <property type="entry name" value="Oxygen-evolving enhancer protein 3 (PsbQ), four-helix up-down bundle"/>
    <property type="match status" value="1"/>
</dbReference>
<dbReference type="Proteomes" id="UP001605036">
    <property type="component" value="Unassembled WGS sequence"/>
</dbReference>
<proteinExistence type="inferred from homology"/>
<dbReference type="InterPro" id="IPR054099">
    <property type="entry name" value="PSII_PsbQ_pln"/>
</dbReference>
<dbReference type="SUPFAM" id="SSF101112">
    <property type="entry name" value="Oxygen-evolving enhancer protein 3"/>
    <property type="match status" value="1"/>
</dbReference>
<organism evidence="11 12">
    <name type="scientific">Riccia fluitans</name>
    <dbReference type="NCBI Taxonomy" id="41844"/>
    <lineage>
        <taxon>Eukaryota</taxon>
        <taxon>Viridiplantae</taxon>
        <taxon>Streptophyta</taxon>
        <taxon>Embryophyta</taxon>
        <taxon>Marchantiophyta</taxon>
        <taxon>Marchantiopsida</taxon>
        <taxon>Marchantiidae</taxon>
        <taxon>Marchantiales</taxon>
        <taxon>Ricciaceae</taxon>
        <taxon>Riccia</taxon>
    </lineage>
</organism>
<reference evidence="11 12" key="1">
    <citation type="submission" date="2024-09" db="EMBL/GenBank/DDBJ databases">
        <title>Chromosome-scale assembly of Riccia fluitans.</title>
        <authorList>
            <person name="Paukszto L."/>
            <person name="Sawicki J."/>
            <person name="Karawczyk K."/>
            <person name="Piernik-Szablinska J."/>
            <person name="Szczecinska M."/>
            <person name="Mazdziarz M."/>
        </authorList>
    </citation>
    <scope>NUCLEOTIDE SEQUENCE [LARGE SCALE GENOMIC DNA]</scope>
    <source>
        <strain evidence="11">Rf_01</strain>
        <tissue evidence="11">Aerial parts of the thallus</tissue>
    </source>
</reference>
<dbReference type="InterPro" id="IPR023222">
    <property type="entry name" value="PsbQ-like_dom_sf"/>
</dbReference>
<dbReference type="InterPro" id="IPR008797">
    <property type="entry name" value="PSII_PsbQ"/>
</dbReference>
<comment type="similarity">
    <text evidence="9">Belongs to the PsbQ family.</text>
</comment>
<dbReference type="EMBL" id="JBHFFA010000004">
    <property type="protein sequence ID" value="KAL2629406.1"/>
    <property type="molecule type" value="Genomic_DNA"/>
</dbReference>
<evidence type="ECO:0000313" key="12">
    <source>
        <dbReference type="Proteomes" id="UP001605036"/>
    </source>
</evidence>
<evidence type="ECO:0000256" key="8">
    <source>
        <dbReference type="ARBA" id="ARBA00023276"/>
    </source>
</evidence>
<evidence type="ECO:0000256" key="6">
    <source>
        <dbReference type="ARBA" id="ARBA00023078"/>
    </source>
</evidence>
<evidence type="ECO:0000256" key="2">
    <source>
        <dbReference type="ARBA" id="ARBA00022528"/>
    </source>
</evidence>
<keyword evidence="2" id="KW-0150">Chloroplast</keyword>
<dbReference type="GO" id="GO:0009535">
    <property type="term" value="C:chloroplast thylakoid membrane"/>
    <property type="evidence" value="ECO:0007669"/>
    <property type="project" value="UniProtKB-SubCell"/>
</dbReference>
<evidence type="ECO:0000256" key="3">
    <source>
        <dbReference type="ARBA" id="ARBA00022531"/>
    </source>
</evidence>
<name>A0ABD1YFG7_9MARC</name>
<evidence type="ECO:0000313" key="11">
    <source>
        <dbReference type="EMBL" id="KAL2629406.1"/>
    </source>
</evidence>
<evidence type="ECO:0000256" key="4">
    <source>
        <dbReference type="ARBA" id="ARBA00022640"/>
    </source>
</evidence>
<evidence type="ECO:0000256" key="7">
    <source>
        <dbReference type="ARBA" id="ARBA00023136"/>
    </source>
</evidence>
<accession>A0ABD1YFG7</accession>
<dbReference type="Pfam" id="PF05757">
    <property type="entry name" value="PsbQ"/>
    <property type="match status" value="1"/>
</dbReference>
<keyword evidence="8" id="KW-0604">Photosystem II</keyword>
<dbReference type="PANTHER" id="PTHR33399:SF3">
    <property type="entry name" value="OXYGEN-EVOLVING ENHANCER PROTEIN 3-1, CHLOROPLASTIC"/>
    <property type="match status" value="1"/>
</dbReference>
<keyword evidence="6" id="KW-0793">Thylakoid</keyword>
<sequence>MAQTVCMAGISGAKLEGLVAQGATNSRVLNGNSSTCGVCVPRRVNVVALSSQDEVQSRRSLLGLIATSVAAGVFVNDANAVSEIKLQPPPPPSGGLPGTKNADQARDTDLPLSDRFYIQKVSDAQALERLKVAAKAVASTKADIDRKAWPYVMNGLRGEATTLFPDIEQLIASKKSKDERKALRALKSNIKESIDGLDFACKKKDIEKALAYYDKVVSSINDIIPKLG</sequence>
<dbReference type="GO" id="GO:0015979">
    <property type="term" value="P:photosynthesis"/>
    <property type="evidence" value="ECO:0007669"/>
    <property type="project" value="UniProtKB-KW"/>
</dbReference>
<keyword evidence="5" id="KW-0809">Transit peptide</keyword>
<keyword evidence="7" id="KW-0472">Membrane</keyword>
<dbReference type="GO" id="GO:0009523">
    <property type="term" value="C:photosystem II"/>
    <property type="evidence" value="ECO:0007669"/>
    <property type="project" value="UniProtKB-KW"/>
</dbReference>
<keyword evidence="3" id="KW-0602">Photosynthesis</keyword>
<comment type="caution">
    <text evidence="11">The sequence shown here is derived from an EMBL/GenBank/DDBJ whole genome shotgun (WGS) entry which is preliminary data.</text>
</comment>
<gene>
    <name evidence="11" type="ORF">R1flu_014092</name>
</gene>
<comment type="subcellular location">
    <subcellularLocation>
        <location evidence="1">Plastid</location>
        <location evidence="1">Chloroplast thylakoid membrane</location>
    </subcellularLocation>
</comment>
<evidence type="ECO:0000256" key="1">
    <source>
        <dbReference type="ARBA" id="ARBA00004334"/>
    </source>
</evidence>
<keyword evidence="12" id="KW-1185">Reference proteome</keyword>
<feature type="region of interest" description="Disordered" evidence="10">
    <location>
        <begin position="84"/>
        <end position="105"/>
    </location>
</feature>